<evidence type="ECO:0000313" key="2">
    <source>
        <dbReference type="EMBL" id="KAK8094971.1"/>
    </source>
</evidence>
<dbReference type="GeneID" id="92039031"/>
<accession>A0ABR1XE44</accession>
<reference evidence="2 3" key="1">
    <citation type="submission" date="2023-01" db="EMBL/GenBank/DDBJ databases">
        <title>Analysis of 21 Apiospora genomes using comparative genomics revels a genus with tremendous synthesis potential of carbohydrate active enzymes and secondary metabolites.</title>
        <authorList>
            <person name="Sorensen T."/>
        </authorList>
    </citation>
    <scope>NUCLEOTIDE SEQUENCE [LARGE SCALE GENOMIC DNA]</scope>
    <source>
        <strain evidence="2 3">CBS 114990</strain>
    </source>
</reference>
<feature type="region of interest" description="Disordered" evidence="1">
    <location>
        <begin position="128"/>
        <end position="159"/>
    </location>
</feature>
<feature type="compositionally biased region" description="Basic and acidic residues" evidence="1">
    <location>
        <begin position="130"/>
        <end position="141"/>
    </location>
</feature>
<name>A0ABR1XE44_9PEZI</name>
<dbReference type="RefSeq" id="XP_066675744.1">
    <property type="nucleotide sequence ID" value="XM_066805971.1"/>
</dbReference>
<keyword evidence="3" id="KW-1185">Reference proteome</keyword>
<dbReference type="EMBL" id="JAQQWN010000002">
    <property type="protein sequence ID" value="KAK8094971.1"/>
    <property type="molecule type" value="Genomic_DNA"/>
</dbReference>
<proteinExistence type="predicted"/>
<dbReference type="Proteomes" id="UP001433268">
    <property type="component" value="Unassembled WGS sequence"/>
</dbReference>
<comment type="caution">
    <text evidence="2">The sequence shown here is derived from an EMBL/GenBank/DDBJ whole genome shotgun (WGS) entry which is preliminary data.</text>
</comment>
<protein>
    <submittedName>
        <fullName evidence="2">Uncharacterized protein</fullName>
    </submittedName>
</protein>
<organism evidence="2 3">
    <name type="scientific">Apiospora hydei</name>
    <dbReference type="NCBI Taxonomy" id="1337664"/>
    <lineage>
        <taxon>Eukaryota</taxon>
        <taxon>Fungi</taxon>
        <taxon>Dikarya</taxon>
        <taxon>Ascomycota</taxon>
        <taxon>Pezizomycotina</taxon>
        <taxon>Sordariomycetes</taxon>
        <taxon>Xylariomycetidae</taxon>
        <taxon>Amphisphaeriales</taxon>
        <taxon>Apiosporaceae</taxon>
        <taxon>Apiospora</taxon>
    </lineage>
</organism>
<sequence>MILRPLYHQGGLNHLADVTKLLQTVPKKMDRVGYSRSSKLTGTIFMNSRRDRSALTGTMKSNGMPWGLANVEMCARAFPQDNIRNGYCQALEDVEASIGVRCVNHLPMRSVGASFAWLHKAQARVPCQAEEQKQAPDEVLAKEASMISRPNRDSSKPLA</sequence>
<feature type="compositionally biased region" description="Basic and acidic residues" evidence="1">
    <location>
        <begin position="150"/>
        <end position="159"/>
    </location>
</feature>
<evidence type="ECO:0000256" key="1">
    <source>
        <dbReference type="SAM" id="MobiDB-lite"/>
    </source>
</evidence>
<evidence type="ECO:0000313" key="3">
    <source>
        <dbReference type="Proteomes" id="UP001433268"/>
    </source>
</evidence>
<gene>
    <name evidence="2" type="ORF">PG997_001656</name>
</gene>